<dbReference type="EMBL" id="MRWD01000001">
    <property type="protein sequence ID" value="ORJ23303.1"/>
    <property type="molecule type" value="Genomic_DNA"/>
</dbReference>
<keyword evidence="3" id="KW-1185">Reference proteome</keyword>
<dbReference type="InterPro" id="IPR024409">
    <property type="entry name" value="DUF3833"/>
</dbReference>
<dbReference type="Proteomes" id="UP000192722">
    <property type="component" value="Unassembled WGS sequence"/>
</dbReference>
<dbReference type="PROSITE" id="PS51257">
    <property type="entry name" value="PROKAR_LIPOPROTEIN"/>
    <property type="match status" value="1"/>
</dbReference>
<sequence length="179" mass="20427">MMLNVKVYLRFIVLAVALLLAGCSAKIDDYKGTEPKLDIFSYFQGDSQAWGMIQDYSNKQTRRFSVAIRGDVVGDTLTLHEDFTYDDGEKQTRIWHIQRLADGSYRGTAGDIIGVATGHTQGNAFNWNYVMDIKASGKTYRLTFDDWLFKQDDRHLMNVTSLTKFGVQVAKLTLFFEKK</sequence>
<dbReference type="Pfam" id="PF12915">
    <property type="entry name" value="DUF3833"/>
    <property type="match status" value="1"/>
</dbReference>
<feature type="chain" id="PRO_5046050890" description="DUF3833 domain-containing protein" evidence="1">
    <location>
        <begin position="26"/>
        <end position="179"/>
    </location>
</feature>
<feature type="signal peptide" evidence="1">
    <location>
        <begin position="1"/>
        <end position="25"/>
    </location>
</feature>
<organism evidence="2 3">
    <name type="scientific">Rouxiella silvae</name>
    <dbReference type="NCBI Taxonomy" id="1646373"/>
    <lineage>
        <taxon>Bacteria</taxon>
        <taxon>Pseudomonadati</taxon>
        <taxon>Pseudomonadota</taxon>
        <taxon>Gammaproteobacteria</taxon>
        <taxon>Enterobacterales</taxon>
        <taxon>Yersiniaceae</taxon>
        <taxon>Rouxiella</taxon>
    </lineage>
</organism>
<evidence type="ECO:0000256" key="1">
    <source>
        <dbReference type="SAM" id="SignalP"/>
    </source>
</evidence>
<evidence type="ECO:0008006" key="4">
    <source>
        <dbReference type="Google" id="ProtNLM"/>
    </source>
</evidence>
<protein>
    <recommendedName>
        <fullName evidence="4">DUF3833 domain-containing protein</fullName>
    </recommendedName>
</protein>
<reference evidence="2 3" key="1">
    <citation type="journal article" date="2017" name="Int. J. Syst. Evol. Microbiol.">
        <title>Rouxiella badensis sp. nov. and Rouxiella silvae sp. nov. isolated from peat bog soil in Germany and emendation of the genus description.</title>
        <authorList>
            <person name="Le Fleche-Mateos A."/>
            <person name="Kugler J.H."/>
            <person name="Hansen S.H."/>
            <person name="Syldatk C."/>
            <person name="Hausmann R."/>
            <person name="Lomprez F."/>
            <person name="Vandenbogaert M."/>
            <person name="Manuguerra J.C."/>
            <person name="Grimont P.A."/>
        </authorList>
    </citation>
    <scope>NUCLEOTIDE SEQUENCE [LARGE SCALE GENOMIC DNA]</scope>
    <source>
        <strain evidence="2 3">213</strain>
    </source>
</reference>
<gene>
    <name evidence="2" type="ORF">BS639_00960</name>
</gene>
<evidence type="ECO:0000313" key="3">
    <source>
        <dbReference type="Proteomes" id="UP000192722"/>
    </source>
</evidence>
<proteinExistence type="predicted"/>
<accession>A0ABX3U6U6</accession>
<keyword evidence="1" id="KW-0732">Signal</keyword>
<comment type="caution">
    <text evidence="2">The sequence shown here is derived from an EMBL/GenBank/DDBJ whole genome shotgun (WGS) entry which is preliminary data.</text>
</comment>
<name>A0ABX3U6U6_9GAMM</name>
<evidence type="ECO:0000313" key="2">
    <source>
        <dbReference type="EMBL" id="ORJ23303.1"/>
    </source>
</evidence>